<evidence type="ECO:0000256" key="7">
    <source>
        <dbReference type="ARBA" id="ARBA00022737"/>
    </source>
</evidence>
<feature type="binding site" evidence="14">
    <location>
        <position position="780"/>
    </location>
    <ligand>
        <name>ATP</name>
        <dbReference type="ChEBI" id="CHEBI:30616"/>
        <label>2</label>
    </ligand>
</feature>
<feature type="binding site" evidence="14">
    <location>
        <position position="752"/>
    </location>
    <ligand>
        <name>ATP</name>
        <dbReference type="ChEBI" id="CHEBI:30616"/>
        <label>2</label>
    </ligand>
</feature>
<comment type="catalytic activity">
    <reaction evidence="14">
        <text>hydrogencarbonate + L-glutamine + 2 ATP + H2O = carbamoyl phosphate + L-glutamate + 2 ADP + phosphate + 2 H(+)</text>
        <dbReference type="Rhea" id="RHEA:18633"/>
        <dbReference type="ChEBI" id="CHEBI:15377"/>
        <dbReference type="ChEBI" id="CHEBI:15378"/>
        <dbReference type="ChEBI" id="CHEBI:17544"/>
        <dbReference type="ChEBI" id="CHEBI:29985"/>
        <dbReference type="ChEBI" id="CHEBI:30616"/>
        <dbReference type="ChEBI" id="CHEBI:43474"/>
        <dbReference type="ChEBI" id="CHEBI:58228"/>
        <dbReference type="ChEBI" id="CHEBI:58359"/>
        <dbReference type="ChEBI" id="CHEBI:456216"/>
        <dbReference type="EC" id="6.3.5.5"/>
    </reaction>
</comment>
<keyword evidence="6" id="KW-0479">Metal-binding</keyword>
<dbReference type="Gene3D" id="3.30.470.20">
    <property type="entry name" value="ATP-grasp fold, B domain"/>
    <property type="match status" value="2"/>
</dbReference>
<dbReference type="Pfam" id="PF02142">
    <property type="entry name" value="MGS"/>
    <property type="match status" value="1"/>
</dbReference>
<feature type="binding site" evidence="14">
    <location>
        <position position="243"/>
    </location>
    <ligand>
        <name>ATP</name>
        <dbReference type="ChEBI" id="CHEBI:30616"/>
        <label>1</label>
    </ligand>
</feature>
<feature type="binding site" evidence="14">
    <location>
        <position position="832"/>
    </location>
    <ligand>
        <name>Mn(2+)</name>
        <dbReference type="ChEBI" id="CHEBI:29035"/>
        <label>4</label>
    </ligand>
</feature>
<feature type="region of interest" description="Carbamoyl phosphate synthetic domain" evidence="14">
    <location>
        <begin position="547"/>
        <end position="929"/>
    </location>
</feature>
<keyword evidence="12" id="KW-0464">Manganese</keyword>
<evidence type="ECO:0000256" key="3">
    <source>
        <dbReference type="ARBA" id="ARBA00022571"/>
    </source>
</evidence>
<keyword evidence="4 14" id="KW-0436">Ligase</keyword>
<feature type="binding site" evidence="14">
    <location>
        <position position="215"/>
    </location>
    <ligand>
        <name>ATP</name>
        <dbReference type="ChEBI" id="CHEBI:30616"/>
        <label>1</label>
    </ligand>
</feature>
<dbReference type="PRINTS" id="PR00098">
    <property type="entry name" value="CPSASE"/>
</dbReference>
<feature type="binding site" evidence="14">
    <location>
        <position position="169"/>
    </location>
    <ligand>
        <name>ATP</name>
        <dbReference type="ChEBI" id="CHEBI:30616"/>
        <label>1</label>
    </ligand>
</feature>
<keyword evidence="7 14" id="KW-0677">Repeat</keyword>
<dbReference type="SMART" id="SM01096">
    <property type="entry name" value="CPSase_L_D3"/>
    <property type="match status" value="1"/>
</dbReference>
<dbReference type="PROSITE" id="PS51855">
    <property type="entry name" value="MGS"/>
    <property type="match status" value="1"/>
</dbReference>
<evidence type="ECO:0000256" key="8">
    <source>
        <dbReference type="ARBA" id="ARBA00022741"/>
    </source>
</evidence>
<feature type="binding site" evidence="14">
    <location>
        <position position="832"/>
    </location>
    <ligand>
        <name>ATP</name>
        <dbReference type="ChEBI" id="CHEBI:30616"/>
        <label>2</label>
    </ligand>
</feature>
<evidence type="ECO:0000256" key="12">
    <source>
        <dbReference type="ARBA" id="ARBA00023211"/>
    </source>
</evidence>
<proteinExistence type="inferred from homology"/>
<comment type="domain">
    <text evidence="14">The large subunit is composed of 2 ATP-grasp domains that are involved in binding the 2 ATP molecules needed for carbamoyl phosphate synthesis. The N-terminal ATP-grasp domain (referred to as the carboxyphosphate synthetic component) catalyzes the ATP-dependent phosphorylation of hydrogencarbonate to carboxyphosphate and the subsequent nucleophilic attack by ammonia to form a carbamate intermediate. The C-terminal ATP-grasp domain (referred to as the carbamoyl phosphate synthetic component) then catalyzes the phosphorylation of carbamate with the second ATP to form the end product carbamoyl phosphate. The reactive and unstable enzyme intermediates are sequentially channeled from one active site to the next through the interior of the protein over a distance of at least 96 A.</text>
</comment>
<feature type="binding site" evidence="14">
    <location>
        <position position="175"/>
    </location>
    <ligand>
        <name>ATP</name>
        <dbReference type="ChEBI" id="CHEBI:30616"/>
        <label>1</label>
    </ligand>
</feature>
<dbReference type="SUPFAM" id="SSF48108">
    <property type="entry name" value="Carbamoyl phosphate synthetase, large subunit connection domain"/>
    <property type="match status" value="1"/>
</dbReference>
<dbReference type="InterPro" id="IPR036897">
    <property type="entry name" value="CarbamoylP_synth_lsu_oligo_sf"/>
</dbReference>
<dbReference type="HAMAP" id="MF_01210_B">
    <property type="entry name" value="CPSase_L_chain_B"/>
    <property type="match status" value="1"/>
</dbReference>
<dbReference type="SMART" id="SM00851">
    <property type="entry name" value="MGS"/>
    <property type="match status" value="1"/>
</dbReference>
<feature type="binding site" evidence="14">
    <location>
        <position position="832"/>
    </location>
    <ligand>
        <name>Mg(2+)</name>
        <dbReference type="ChEBI" id="CHEBI:18420"/>
        <label>4</label>
    </ligand>
</feature>
<dbReference type="EMBL" id="JBHUMF010000031">
    <property type="protein sequence ID" value="MFD2682894.1"/>
    <property type="molecule type" value="Genomic_DNA"/>
</dbReference>
<dbReference type="InterPro" id="IPR011761">
    <property type="entry name" value="ATP-grasp"/>
</dbReference>
<keyword evidence="18" id="KW-1185">Reference proteome</keyword>
<dbReference type="InterPro" id="IPR016185">
    <property type="entry name" value="PreATP-grasp_dom_sf"/>
</dbReference>
<feature type="binding site" evidence="14">
    <location>
        <position position="707"/>
    </location>
    <ligand>
        <name>ATP</name>
        <dbReference type="ChEBI" id="CHEBI:30616"/>
        <label>2</label>
    </ligand>
</feature>
<dbReference type="InterPro" id="IPR005480">
    <property type="entry name" value="CPSase_lsu_oligo"/>
</dbReference>
<feature type="binding site" evidence="14">
    <location>
        <position position="748"/>
    </location>
    <ligand>
        <name>ATP</name>
        <dbReference type="ChEBI" id="CHEBI:30616"/>
        <label>2</label>
    </ligand>
</feature>
<comment type="function">
    <text evidence="14">Large subunit of the glutamine-dependent carbamoyl phosphate synthetase (CPSase). CPSase catalyzes the formation of carbamoyl phosphate from the ammonia moiety of glutamine, carbonate, and phosphate donated by ATP, constituting the first step of 2 biosynthetic pathways, one leading to arginine and/or urea and the other to pyrimidine nucleotides. The large subunit (synthetase) binds the substrates ammonia (free or transferred from glutamine from the small subunit), hydrogencarbonate and ATP and carries out an ATP-coupled ligase reaction, activating hydrogencarbonate by forming carboxy phosphate which reacts with ammonia to form carbamoyl phosphate.</text>
</comment>
<feature type="binding site" evidence="14">
    <location>
        <position position="208"/>
    </location>
    <ligand>
        <name>ATP</name>
        <dbReference type="ChEBI" id="CHEBI:30616"/>
        <label>1</label>
    </ligand>
</feature>
<feature type="domain" description="ATP-grasp" evidence="15">
    <location>
        <begin position="133"/>
        <end position="327"/>
    </location>
</feature>
<dbReference type="Gene3D" id="1.10.1030.10">
    <property type="entry name" value="Carbamoyl-phosphate synthetase, large subunit oligomerisation domain"/>
    <property type="match status" value="1"/>
</dbReference>
<feature type="binding site" evidence="14">
    <location>
        <position position="298"/>
    </location>
    <ligand>
        <name>Mn(2+)</name>
        <dbReference type="ChEBI" id="CHEBI:29035"/>
        <label>1</label>
    </ligand>
</feature>
<dbReference type="NCBIfam" id="TIGR01369">
    <property type="entry name" value="CPSaseII_lrg"/>
    <property type="match status" value="1"/>
</dbReference>
<feature type="binding site" evidence="14">
    <location>
        <position position="832"/>
    </location>
    <ligand>
        <name>Mg(2+)</name>
        <dbReference type="ChEBI" id="CHEBI:18420"/>
        <label>3</label>
    </ligand>
</feature>
<evidence type="ECO:0000313" key="17">
    <source>
        <dbReference type="EMBL" id="MFD2682894.1"/>
    </source>
</evidence>
<dbReference type="RefSeq" id="WP_377937607.1">
    <property type="nucleotide sequence ID" value="NZ_JBHUMF010000031.1"/>
</dbReference>
<feature type="binding site" evidence="14">
    <location>
        <position position="777"/>
    </location>
    <ligand>
        <name>ATP</name>
        <dbReference type="ChEBI" id="CHEBI:30616"/>
        <label>2</label>
    </ligand>
</feature>
<evidence type="ECO:0000259" key="16">
    <source>
        <dbReference type="PROSITE" id="PS51855"/>
    </source>
</evidence>
<dbReference type="InterPro" id="IPR006275">
    <property type="entry name" value="CPSase_lsu"/>
</dbReference>
<dbReference type="Pfam" id="PF25596">
    <property type="entry name" value="CPSase_L_D1"/>
    <property type="match status" value="2"/>
</dbReference>
<dbReference type="Gene3D" id="3.40.50.1380">
    <property type="entry name" value="Methylglyoxal synthase-like domain"/>
    <property type="match status" value="1"/>
</dbReference>
<evidence type="ECO:0000256" key="5">
    <source>
        <dbReference type="ARBA" id="ARBA00022605"/>
    </source>
</evidence>
<dbReference type="NCBIfam" id="NF003671">
    <property type="entry name" value="PRK05294.1"/>
    <property type="match status" value="1"/>
</dbReference>
<evidence type="ECO:0000256" key="10">
    <source>
        <dbReference type="ARBA" id="ARBA00022842"/>
    </source>
</evidence>
<evidence type="ECO:0000256" key="4">
    <source>
        <dbReference type="ARBA" id="ARBA00022598"/>
    </source>
</evidence>
<dbReference type="PANTHER" id="PTHR11405:SF53">
    <property type="entry name" value="CARBAMOYL-PHOSPHATE SYNTHASE [AMMONIA], MITOCHONDRIAL"/>
    <property type="match status" value="1"/>
</dbReference>
<keyword evidence="11 14" id="KW-0665">Pyrimidine biosynthesis</keyword>
<feature type="binding site" evidence="14">
    <location>
        <position position="129"/>
    </location>
    <ligand>
        <name>ATP</name>
        <dbReference type="ChEBI" id="CHEBI:30616"/>
        <label>1</label>
    </ligand>
</feature>
<dbReference type="PROSITE" id="PS00867">
    <property type="entry name" value="CPSASE_2"/>
    <property type="match status" value="2"/>
</dbReference>
<accession>A0ABW5RXN4</accession>
<feature type="binding site" evidence="14">
    <location>
        <position position="210"/>
    </location>
    <ligand>
        <name>ATP</name>
        <dbReference type="ChEBI" id="CHEBI:30616"/>
        <label>1</label>
    </ligand>
</feature>
<feature type="binding site" evidence="14">
    <location>
        <position position="820"/>
    </location>
    <ligand>
        <name>ATP</name>
        <dbReference type="ChEBI" id="CHEBI:30616"/>
        <label>2</label>
    </ligand>
</feature>
<comment type="subunit">
    <text evidence="14">Composed of two chains; the small (or glutamine) chain promotes the hydrolysis of glutamine to ammonia, which is used by the large (or ammonia) chain to synthesize carbamoyl phosphate. Tetramer of heterodimers (alpha,beta)4.</text>
</comment>
<keyword evidence="10" id="KW-0460">Magnesium</keyword>
<keyword evidence="8 14" id="KW-0547">Nucleotide-binding</keyword>
<feature type="binding site" evidence="14">
    <location>
        <position position="834"/>
    </location>
    <ligand>
        <name>Mg(2+)</name>
        <dbReference type="ChEBI" id="CHEBI:18420"/>
        <label>4</label>
    </ligand>
</feature>
<feature type="binding site" evidence="14">
    <location>
        <position position="298"/>
    </location>
    <ligand>
        <name>Mn(2+)</name>
        <dbReference type="ChEBI" id="CHEBI:29035"/>
        <label>2</label>
    </ligand>
</feature>
<dbReference type="SUPFAM" id="SSF52440">
    <property type="entry name" value="PreATP-grasp domain"/>
    <property type="match status" value="2"/>
</dbReference>
<dbReference type="EC" id="6.3.5.5" evidence="14"/>
<dbReference type="SUPFAM" id="SSF52335">
    <property type="entry name" value="Methylglyoxal synthase-like"/>
    <property type="match status" value="1"/>
</dbReference>
<feature type="binding site" evidence="14">
    <location>
        <position position="284"/>
    </location>
    <ligand>
        <name>Mg(2+)</name>
        <dbReference type="ChEBI" id="CHEBI:18420"/>
        <label>1</label>
    </ligand>
</feature>
<feature type="binding site" evidence="14">
    <location>
        <position position="746"/>
    </location>
    <ligand>
        <name>ATP</name>
        <dbReference type="ChEBI" id="CHEBI:30616"/>
        <label>2</label>
    </ligand>
</feature>
<dbReference type="InterPro" id="IPR058047">
    <property type="entry name" value="CPSase_preATP-grasp"/>
</dbReference>
<evidence type="ECO:0000256" key="2">
    <source>
        <dbReference type="ARBA" id="ARBA00009799"/>
    </source>
</evidence>
<comment type="caution">
    <text evidence="14">Lacks conserved residue(s) required for the propagation of feature annotation.</text>
</comment>
<dbReference type="Pfam" id="PF02786">
    <property type="entry name" value="CPSase_L_D2"/>
    <property type="match status" value="2"/>
</dbReference>
<feature type="binding site" evidence="14">
    <location>
        <position position="300"/>
    </location>
    <ligand>
        <name>Mg(2+)</name>
        <dbReference type="ChEBI" id="CHEBI:18420"/>
        <label>2</label>
    </ligand>
</feature>
<dbReference type="InterPro" id="IPR036914">
    <property type="entry name" value="MGS-like_dom_sf"/>
</dbReference>
<keyword evidence="5 14" id="KW-0028">Amino-acid biosynthesis</keyword>
<dbReference type="Gene3D" id="3.40.50.20">
    <property type="match status" value="2"/>
</dbReference>
<feature type="binding site" evidence="14">
    <location>
        <position position="820"/>
    </location>
    <ligand>
        <name>Mn(2+)</name>
        <dbReference type="ChEBI" id="CHEBI:29035"/>
        <label>3</label>
    </ligand>
</feature>
<comment type="pathway">
    <text evidence="1 14">Amino-acid biosynthesis; L-arginine biosynthesis; carbamoyl phosphate from bicarbonate: step 1/1.</text>
</comment>
<name>A0ABW5RXN4_9BACI</name>
<feature type="domain" description="MGS-like" evidence="16">
    <location>
        <begin position="930"/>
        <end position="1070"/>
    </location>
</feature>
<evidence type="ECO:0000256" key="6">
    <source>
        <dbReference type="ARBA" id="ARBA00022723"/>
    </source>
</evidence>
<feature type="binding site" evidence="14">
    <location>
        <position position="834"/>
    </location>
    <ligand>
        <name>Mn(2+)</name>
        <dbReference type="ChEBI" id="CHEBI:29035"/>
        <label>4</label>
    </ligand>
</feature>
<feature type="binding site" evidence="14">
    <location>
        <position position="820"/>
    </location>
    <ligand>
        <name>Mg(2+)</name>
        <dbReference type="ChEBI" id="CHEBI:18420"/>
        <label>3</label>
    </ligand>
</feature>
<dbReference type="HAMAP" id="MF_01210_A">
    <property type="entry name" value="CPSase_L_chain_A"/>
    <property type="match status" value="1"/>
</dbReference>
<feature type="region of interest" description="Allosteric domain" evidence="14">
    <location>
        <begin position="930"/>
        <end position="1070"/>
    </location>
</feature>
<feature type="binding site" evidence="14">
    <location>
        <position position="241"/>
    </location>
    <ligand>
        <name>ATP</name>
        <dbReference type="ChEBI" id="CHEBI:30616"/>
        <label>1</label>
    </ligand>
</feature>
<comment type="catalytic activity">
    <reaction evidence="13 14">
        <text>hydrogencarbonate + NH4(+) + 2 ATP = carbamoyl phosphate + 2 ADP + phosphate + 2 H(+)</text>
        <dbReference type="Rhea" id="RHEA:18029"/>
        <dbReference type="ChEBI" id="CHEBI:15378"/>
        <dbReference type="ChEBI" id="CHEBI:17544"/>
        <dbReference type="ChEBI" id="CHEBI:28938"/>
        <dbReference type="ChEBI" id="CHEBI:30616"/>
        <dbReference type="ChEBI" id="CHEBI:43474"/>
        <dbReference type="ChEBI" id="CHEBI:58228"/>
        <dbReference type="ChEBI" id="CHEBI:456216"/>
        <dbReference type="EC" id="6.3.4.16"/>
    </reaction>
</comment>
<feature type="binding site" evidence="14">
    <location>
        <position position="832"/>
    </location>
    <ligand>
        <name>Mn(2+)</name>
        <dbReference type="ChEBI" id="CHEBI:29035"/>
        <label>3</label>
    </ligand>
</feature>
<gene>
    <name evidence="14 17" type="primary">carB</name>
    <name evidence="17" type="ORF">ACFSUL_19305</name>
</gene>
<evidence type="ECO:0000256" key="13">
    <source>
        <dbReference type="ARBA" id="ARBA00047359"/>
    </source>
</evidence>
<feature type="binding site" evidence="14">
    <location>
        <position position="284"/>
    </location>
    <ligand>
        <name>Mn(2+)</name>
        <dbReference type="ChEBI" id="CHEBI:29035"/>
        <label>1</label>
    </ligand>
</feature>
<sequence length="1070" mass="118014">MPKRTDIKSILVIGSGPIIIGQAAEFDYAGTQACIALREEGYRVILVNSNPATIMTDAEIADKVYIEPLTLEFVSRIIRKERPDAVLPTLGGQTGLNLAVELSESGVLEECGVEILGTKLSAIEKAEDRDLFRSLMNELNEPVPESEIIHSVEEAFKFVESVGYPVIVRPAYTLGGTGGGICHNREELIEIVGSGLKYSPVTQCLLEKSIAGFKEIEYEVMRDSGDNAIVVCNMENIDPVGIHTGDSIVVAPSQTLSDREYQMLRNTSLKIIRALGIEGGCNVQLALDPDSFQYYIIEVNPRVSRSSALASKATGYPIAKLAAKIAVGLTLDEMMNPVTGKTYASFEPALDYVVTKIPRWPFDKFEAAKRNLGTQMKATGEVMAIGRTFEESLLKAVRSLESNVYHLDLTDADQFSNEWIEKRIRKAGDERLFYIGEALRRGVTIETIHDWSKIDLFFLYKMNKIVAYEREVKGNPFNKEVTEKAKRMGFADITIAKLWETSEKEVYGWRKQQDIIPVYKMVDTCAAEFESETPYFYGSYEEENESTVTNRESVIVLGSGPIRIGQGVEFDYATVHSVWAIKEAGYEAIIINNNPETVSTDFSISDKLYFEPLTIEDVMHIIDLEKPKGVVVQFGGQTAINLASQLVDRGVKILGTTLEDLDRAEDRDKFENTLNTLGVPQPEGKTAVSVEEALKIAEAIGYPVLVRPSYVLGGRAMEIVYRKEELLHYMENAVKVNPDHPVLIDRYLIGKEIEVDAISDGETVVIPGIMEHIERAGVHSGDSIAVYPPQSLTDEQKARIADYTTRLAKGLNIVGLLNIQYVISGGEVFVLEVNPRSSRTVPFISKITKVPMANIATKAILGISLKQQGYQSGLVAEQPGVYVKVPVFSFAKLRRVDITLGPEMKSTGEVMGKDSTLEKALYKGIVAAGMVMKGHGSVLLTVADKDKEEALKLAKRFINIGYQIMATKGTAEYLMKENIPVKEVDKIGSAGPTLLDIIQSGETQFVINTLTKGKQPARDGFRIRRESVENGIPCLTSLDTAEAILKVIESMTFSTEAIPSANKRDEAVLA</sequence>
<dbReference type="GO" id="GO:0004088">
    <property type="term" value="F:carbamoyl-phosphate synthase (glutamine-hydrolyzing) activity"/>
    <property type="evidence" value="ECO:0007669"/>
    <property type="project" value="UniProtKB-EC"/>
</dbReference>
<evidence type="ECO:0000256" key="1">
    <source>
        <dbReference type="ARBA" id="ARBA00005077"/>
    </source>
</evidence>
<feature type="binding site" evidence="14">
    <location>
        <position position="298"/>
    </location>
    <ligand>
        <name>ATP</name>
        <dbReference type="ChEBI" id="CHEBI:30616"/>
        <label>1</label>
    </ligand>
</feature>
<organism evidence="17 18">
    <name type="scientific">Bacillus seohaeanensis</name>
    <dbReference type="NCBI Taxonomy" id="284580"/>
    <lineage>
        <taxon>Bacteria</taxon>
        <taxon>Bacillati</taxon>
        <taxon>Bacillota</taxon>
        <taxon>Bacilli</taxon>
        <taxon>Bacillales</taxon>
        <taxon>Bacillaceae</taxon>
        <taxon>Bacillus</taxon>
    </lineage>
</organism>
<dbReference type="InterPro" id="IPR033937">
    <property type="entry name" value="MGS_CPS_CarB"/>
</dbReference>
<feature type="binding site" evidence="14">
    <location>
        <position position="284"/>
    </location>
    <ligand>
        <name>ATP</name>
        <dbReference type="ChEBI" id="CHEBI:30616"/>
        <label>1</label>
    </ligand>
</feature>
<dbReference type="PANTHER" id="PTHR11405">
    <property type="entry name" value="CARBAMOYLTRANSFERASE FAMILY MEMBER"/>
    <property type="match status" value="1"/>
</dbReference>
<feature type="binding site" evidence="14">
    <location>
        <position position="778"/>
    </location>
    <ligand>
        <name>ATP</name>
        <dbReference type="ChEBI" id="CHEBI:30616"/>
        <label>2</label>
    </ligand>
</feature>
<dbReference type="CDD" id="cd01424">
    <property type="entry name" value="MGS_CPS_II"/>
    <property type="match status" value="1"/>
</dbReference>
<dbReference type="NCBIfam" id="NF009455">
    <property type="entry name" value="PRK12815.1"/>
    <property type="match status" value="1"/>
</dbReference>
<dbReference type="EC" id="6.3.4.16" evidence="14"/>
<feature type="region of interest" description="Carboxyphosphate synthetic domain" evidence="14">
    <location>
        <begin position="1"/>
        <end position="401"/>
    </location>
</feature>
<feature type="binding site" evidence="14">
    <location>
        <position position="298"/>
    </location>
    <ligand>
        <name>Mg(2+)</name>
        <dbReference type="ChEBI" id="CHEBI:18420"/>
        <label>2</label>
    </ligand>
</feature>
<dbReference type="SUPFAM" id="SSF56059">
    <property type="entry name" value="Glutathione synthetase ATP-binding domain-like"/>
    <property type="match status" value="2"/>
</dbReference>
<evidence type="ECO:0000313" key="18">
    <source>
        <dbReference type="Proteomes" id="UP001597506"/>
    </source>
</evidence>
<feature type="binding site" evidence="14">
    <location>
        <position position="176"/>
    </location>
    <ligand>
        <name>ATP</name>
        <dbReference type="ChEBI" id="CHEBI:30616"/>
        <label>1</label>
    </ligand>
</feature>
<protein>
    <recommendedName>
        <fullName evidence="14">Carbamoyl phosphate synthase large chain</fullName>
        <ecNumber evidence="14">6.3.4.16</ecNumber>
        <ecNumber evidence="14">6.3.5.5</ecNumber>
    </recommendedName>
    <alternativeName>
        <fullName evidence="14">Carbamoyl phosphate synthetase ammonia chain</fullName>
    </alternativeName>
</protein>
<feature type="binding site" evidence="14">
    <location>
        <position position="779"/>
    </location>
    <ligand>
        <name>ATP</name>
        <dbReference type="ChEBI" id="CHEBI:30616"/>
        <label>2</label>
    </ligand>
</feature>
<dbReference type="PROSITE" id="PS00866">
    <property type="entry name" value="CPSASE_1"/>
    <property type="match status" value="2"/>
</dbReference>
<comment type="pathway">
    <text evidence="14">Pyrimidine metabolism; UMP biosynthesis via de novo pathway; (S)-dihydroorotate from bicarbonate: step 1/3.</text>
</comment>
<feature type="binding site" evidence="14">
    <location>
        <position position="242"/>
    </location>
    <ligand>
        <name>ATP</name>
        <dbReference type="ChEBI" id="CHEBI:30616"/>
        <label>1</label>
    </ligand>
</feature>
<dbReference type="PROSITE" id="PS50975">
    <property type="entry name" value="ATP_GRASP"/>
    <property type="match status" value="2"/>
</dbReference>
<dbReference type="InterPro" id="IPR005483">
    <property type="entry name" value="CPSase_dom"/>
</dbReference>
<feature type="binding site" evidence="14">
    <location>
        <position position="300"/>
    </location>
    <ligand>
        <name>Mn(2+)</name>
        <dbReference type="ChEBI" id="CHEBI:29035"/>
        <label>2</label>
    </ligand>
</feature>
<dbReference type="Gene3D" id="3.30.1490.20">
    <property type="entry name" value="ATP-grasp fold, A domain"/>
    <property type="match status" value="1"/>
</dbReference>
<evidence type="ECO:0000259" key="15">
    <source>
        <dbReference type="PROSITE" id="PS50975"/>
    </source>
</evidence>
<dbReference type="InterPro" id="IPR005479">
    <property type="entry name" value="CPAse_ATP-bd"/>
</dbReference>
<keyword evidence="9 14" id="KW-0067">ATP-binding</keyword>
<evidence type="ECO:0000256" key="11">
    <source>
        <dbReference type="ARBA" id="ARBA00022975"/>
    </source>
</evidence>
<comment type="caution">
    <text evidence="17">The sequence shown here is derived from an EMBL/GenBank/DDBJ whole genome shotgun (WGS) entry which is preliminary data.</text>
</comment>
<feature type="domain" description="ATP-grasp" evidence="15">
    <location>
        <begin position="671"/>
        <end position="861"/>
    </location>
</feature>
<dbReference type="InterPro" id="IPR011607">
    <property type="entry name" value="MGS-like_dom"/>
</dbReference>
<dbReference type="Proteomes" id="UP001597506">
    <property type="component" value="Unassembled WGS sequence"/>
</dbReference>
<dbReference type="InterPro" id="IPR013815">
    <property type="entry name" value="ATP_grasp_subdomain_1"/>
</dbReference>
<evidence type="ECO:0000256" key="14">
    <source>
        <dbReference type="HAMAP-Rule" id="MF_01210"/>
    </source>
</evidence>
<reference evidence="18" key="1">
    <citation type="journal article" date="2019" name="Int. J. Syst. Evol. Microbiol.">
        <title>The Global Catalogue of Microorganisms (GCM) 10K type strain sequencing project: providing services to taxonomists for standard genome sequencing and annotation.</title>
        <authorList>
            <consortium name="The Broad Institute Genomics Platform"/>
            <consortium name="The Broad Institute Genome Sequencing Center for Infectious Disease"/>
            <person name="Wu L."/>
            <person name="Ma J."/>
        </authorList>
    </citation>
    <scope>NUCLEOTIDE SEQUENCE [LARGE SCALE GENOMIC DNA]</scope>
    <source>
        <strain evidence="18">KCTC 3913</strain>
    </source>
</reference>
<feature type="binding site" evidence="14">
    <location>
        <position position="298"/>
    </location>
    <ligand>
        <name>Mg(2+)</name>
        <dbReference type="ChEBI" id="CHEBI:18420"/>
        <label>1</label>
    </ligand>
</feature>
<dbReference type="Pfam" id="PF02787">
    <property type="entry name" value="CPSase_L_D3"/>
    <property type="match status" value="1"/>
</dbReference>
<comment type="similarity">
    <text evidence="2 14">Belongs to the CarB family.</text>
</comment>
<evidence type="ECO:0000256" key="9">
    <source>
        <dbReference type="ARBA" id="ARBA00022840"/>
    </source>
</evidence>
<comment type="cofactor">
    <cofactor evidence="14">
        <name>Mg(2+)</name>
        <dbReference type="ChEBI" id="CHEBI:18420"/>
    </cofactor>
    <cofactor evidence="14">
        <name>Mn(2+)</name>
        <dbReference type="ChEBI" id="CHEBI:29035"/>
    </cofactor>
    <text evidence="14">Binds 4 Mg(2+) or Mn(2+) ions per subunit.</text>
</comment>
<keyword evidence="3 14" id="KW-0055">Arginine biosynthesis</keyword>